<comment type="subunit">
    <text evidence="7">Homodimer.</text>
</comment>
<dbReference type="EC" id="4.1.99.12" evidence="3 7"/>
<dbReference type="GO" id="GO:0008686">
    <property type="term" value="F:3,4-dihydroxy-2-butanone-4-phosphate synthase activity"/>
    <property type="evidence" value="ECO:0007669"/>
    <property type="project" value="UniProtKB-EC"/>
</dbReference>
<protein>
    <recommendedName>
        <fullName evidence="4 7">3,4-dihydroxy-2-butanone 4-phosphate synthase</fullName>
        <shortName evidence="7">DHBP synthase</shortName>
        <ecNumber evidence="3 7">4.1.99.12</ecNumber>
    </recommendedName>
</protein>
<dbReference type="EMBL" id="QRGP01000003">
    <property type="protein sequence ID" value="RDV01453.1"/>
    <property type="molecule type" value="Genomic_DNA"/>
</dbReference>
<dbReference type="UniPathway" id="UPA00275">
    <property type="reaction ID" value="UER00399"/>
</dbReference>
<dbReference type="GO" id="GO:0005829">
    <property type="term" value="C:cytosol"/>
    <property type="evidence" value="ECO:0007669"/>
    <property type="project" value="TreeGrafter"/>
</dbReference>
<dbReference type="InterPro" id="IPR000422">
    <property type="entry name" value="DHBP_synthase_RibB"/>
</dbReference>
<dbReference type="PANTHER" id="PTHR21327:SF18">
    <property type="entry name" value="3,4-DIHYDROXY-2-BUTANONE 4-PHOSPHATE SYNTHASE"/>
    <property type="match status" value="1"/>
</dbReference>
<dbReference type="AlphaFoldDB" id="A0A371B1Y1"/>
<evidence type="ECO:0000313" key="9">
    <source>
        <dbReference type="Proteomes" id="UP000263833"/>
    </source>
</evidence>
<proteinExistence type="inferred from homology"/>
<reference evidence="9" key="1">
    <citation type="submission" date="2018-08" db="EMBL/GenBank/DDBJ databases">
        <authorList>
            <person name="Kim S.-J."/>
            <person name="Jung G.-Y."/>
        </authorList>
    </citation>
    <scope>NUCLEOTIDE SEQUENCE [LARGE SCALE GENOMIC DNA]</scope>
    <source>
        <strain evidence="9">GY_G</strain>
    </source>
</reference>
<evidence type="ECO:0000256" key="5">
    <source>
        <dbReference type="ARBA" id="ARBA00022619"/>
    </source>
</evidence>
<comment type="catalytic activity">
    <reaction evidence="7">
        <text>D-ribulose 5-phosphate = (2S)-2-hydroxy-3-oxobutyl phosphate + formate + H(+)</text>
        <dbReference type="Rhea" id="RHEA:18457"/>
        <dbReference type="ChEBI" id="CHEBI:15378"/>
        <dbReference type="ChEBI" id="CHEBI:15740"/>
        <dbReference type="ChEBI" id="CHEBI:58121"/>
        <dbReference type="ChEBI" id="CHEBI:58830"/>
        <dbReference type="EC" id="4.1.99.12"/>
    </reaction>
</comment>
<dbReference type="GO" id="GO:0046872">
    <property type="term" value="F:metal ion binding"/>
    <property type="evidence" value="ECO:0007669"/>
    <property type="project" value="UniProtKB-KW"/>
</dbReference>
<dbReference type="Pfam" id="PF00926">
    <property type="entry name" value="DHBP_synthase"/>
    <property type="match status" value="1"/>
</dbReference>
<dbReference type="PANTHER" id="PTHR21327">
    <property type="entry name" value="GTP CYCLOHYDROLASE II-RELATED"/>
    <property type="match status" value="1"/>
</dbReference>
<keyword evidence="5 7" id="KW-0686">Riboflavin biosynthesis</keyword>
<dbReference type="GO" id="GO:0003935">
    <property type="term" value="F:GTP cyclohydrolase II activity"/>
    <property type="evidence" value="ECO:0007669"/>
    <property type="project" value="TreeGrafter"/>
</dbReference>
<dbReference type="RefSeq" id="WP_115550232.1">
    <property type="nucleotide sequence ID" value="NZ_QRGP01000003.1"/>
</dbReference>
<dbReference type="SUPFAM" id="SSF55821">
    <property type="entry name" value="YrdC/RibB"/>
    <property type="match status" value="1"/>
</dbReference>
<dbReference type="InterPro" id="IPR017945">
    <property type="entry name" value="DHBP_synth_RibB-like_a/b_dom"/>
</dbReference>
<name>A0A371B1Y1_9SPHN</name>
<dbReference type="OrthoDB" id="9793111at2"/>
<dbReference type="GO" id="GO:0009231">
    <property type="term" value="P:riboflavin biosynthetic process"/>
    <property type="evidence" value="ECO:0007669"/>
    <property type="project" value="UniProtKB-UniPathway"/>
</dbReference>
<keyword evidence="9" id="KW-1185">Reference proteome</keyword>
<comment type="caution">
    <text evidence="8">The sequence shown here is derived from an EMBL/GenBank/DDBJ whole genome shotgun (WGS) entry which is preliminary data.</text>
</comment>
<dbReference type="NCBIfam" id="TIGR00506">
    <property type="entry name" value="ribB"/>
    <property type="match status" value="1"/>
</dbReference>
<comment type="pathway">
    <text evidence="2 7">Cofactor biosynthesis; riboflavin biosynthesis; 2-hydroxy-3-oxobutyl phosphate from D-ribulose 5-phosphate: step 1/1.</text>
</comment>
<evidence type="ECO:0000256" key="1">
    <source>
        <dbReference type="ARBA" id="ARBA00002284"/>
    </source>
</evidence>
<comment type="function">
    <text evidence="1 7">Catalyzes the conversion of D-ribulose 5-phosphate to formate and 3,4-dihydroxy-2-butanone 4-phosphate.</text>
</comment>
<keyword evidence="7" id="KW-0460">Magnesium</keyword>
<evidence type="ECO:0000256" key="3">
    <source>
        <dbReference type="ARBA" id="ARBA00012153"/>
    </source>
</evidence>
<evidence type="ECO:0000256" key="4">
    <source>
        <dbReference type="ARBA" id="ARBA00018836"/>
    </source>
</evidence>
<evidence type="ECO:0000256" key="6">
    <source>
        <dbReference type="ARBA" id="ARBA00022723"/>
    </source>
</evidence>
<keyword evidence="7" id="KW-0464">Manganese</keyword>
<accession>A0A371B1Y1</accession>
<dbReference type="Gene3D" id="3.90.870.10">
    <property type="entry name" value="DHBP synthase"/>
    <property type="match status" value="1"/>
</dbReference>
<evidence type="ECO:0000313" key="8">
    <source>
        <dbReference type="EMBL" id="RDV01453.1"/>
    </source>
</evidence>
<gene>
    <name evidence="8" type="primary">ribB</name>
    <name evidence="8" type="ORF">DXH95_14245</name>
</gene>
<evidence type="ECO:0000256" key="2">
    <source>
        <dbReference type="ARBA" id="ARBA00004904"/>
    </source>
</evidence>
<keyword evidence="6 7" id="KW-0479">Metal-binding</keyword>
<keyword evidence="7 8" id="KW-0456">Lyase</keyword>
<sequence length="204" mass="21413">MSNLDAAIEAFSKGEIIVITGDRFRRGDIDFAVAAKHITADAINFMARHGRGLICLSLTPARAVKLGISLINPGSERQSGRPFGRSIEARADVTTGISAADRAKTVEVAVADGANSDDLVSPGHVFPLIAADGGTAERPAAAEASIDLCRLAGCGDTAVICSIMRDDGEMARLNDISDLIARFDLKVADIDDLLAQMDNLHPAD</sequence>
<comment type="cofactor">
    <cofactor evidence="7">
        <name>Mg(2+)</name>
        <dbReference type="ChEBI" id="CHEBI:18420"/>
    </cofactor>
    <cofactor evidence="7">
        <name>Mn(2+)</name>
        <dbReference type="ChEBI" id="CHEBI:29035"/>
    </cofactor>
    <text evidence="7">Binds 2 divalent metal cations per subunit. Magnesium or manganese.</text>
</comment>
<dbReference type="Proteomes" id="UP000263833">
    <property type="component" value="Unassembled WGS sequence"/>
</dbReference>
<organism evidence="8 9">
    <name type="scientific">Sphingorhabdus pulchriflava</name>
    <dbReference type="NCBI Taxonomy" id="2292257"/>
    <lineage>
        <taxon>Bacteria</taxon>
        <taxon>Pseudomonadati</taxon>
        <taxon>Pseudomonadota</taxon>
        <taxon>Alphaproteobacteria</taxon>
        <taxon>Sphingomonadales</taxon>
        <taxon>Sphingomonadaceae</taxon>
        <taxon>Sphingorhabdus</taxon>
    </lineage>
</organism>
<comment type="similarity">
    <text evidence="7">Belongs to the DHBP synthase family.</text>
</comment>
<evidence type="ECO:0000256" key="7">
    <source>
        <dbReference type="RuleBase" id="RU003843"/>
    </source>
</evidence>